<keyword evidence="8 18" id="KW-0812">Transmembrane</keyword>
<evidence type="ECO:0000256" key="10">
    <source>
        <dbReference type="ARBA" id="ARBA00022737"/>
    </source>
</evidence>
<dbReference type="FunFam" id="3.30.200.20:FF:000432">
    <property type="entry name" value="LRR receptor-like serine/threonine-protein kinase EFR"/>
    <property type="match status" value="1"/>
</dbReference>
<dbReference type="InterPro" id="IPR011009">
    <property type="entry name" value="Kinase-like_dom_sf"/>
</dbReference>
<dbReference type="FunFam" id="3.80.10.10:FF:000288">
    <property type="entry name" value="LRR receptor-like serine/threonine-protein kinase EFR"/>
    <property type="match status" value="1"/>
</dbReference>
<dbReference type="InterPro" id="IPR001611">
    <property type="entry name" value="Leu-rich_rpt"/>
</dbReference>
<dbReference type="SMART" id="SM00369">
    <property type="entry name" value="LRR_TYP"/>
    <property type="match status" value="9"/>
</dbReference>
<evidence type="ECO:0000256" key="14">
    <source>
        <dbReference type="ARBA" id="ARBA00022989"/>
    </source>
</evidence>
<dbReference type="GO" id="GO:0004674">
    <property type="term" value="F:protein serine/threonine kinase activity"/>
    <property type="evidence" value="ECO:0007669"/>
    <property type="project" value="UniProtKB-KW"/>
</dbReference>
<dbReference type="GO" id="GO:0005524">
    <property type="term" value="F:ATP binding"/>
    <property type="evidence" value="ECO:0007669"/>
    <property type="project" value="UniProtKB-UniRule"/>
</dbReference>
<evidence type="ECO:0000256" key="16">
    <source>
        <dbReference type="ARBA" id="ARBA00023180"/>
    </source>
</evidence>
<evidence type="ECO:0000256" key="3">
    <source>
        <dbReference type="ARBA" id="ARBA00012513"/>
    </source>
</evidence>
<dbReference type="Pfam" id="PF00560">
    <property type="entry name" value="LRR_1"/>
    <property type="match status" value="6"/>
</dbReference>
<evidence type="ECO:0000256" key="18">
    <source>
        <dbReference type="SAM" id="Phobius"/>
    </source>
</evidence>
<dbReference type="EC" id="2.7.11.1" evidence="3"/>
<evidence type="ECO:0000256" key="13">
    <source>
        <dbReference type="ARBA" id="ARBA00022840"/>
    </source>
</evidence>
<keyword evidence="4" id="KW-1003">Cell membrane</keyword>
<dbReference type="CDD" id="cd14066">
    <property type="entry name" value="STKc_IRAK"/>
    <property type="match status" value="1"/>
</dbReference>
<dbReference type="FunFam" id="3.80.10.10:FF:000041">
    <property type="entry name" value="LRR receptor-like serine/threonine-protein kinase ERECTA"/>
    <property type="match status" value="1"/>
</dbReference>
<dbReference type="SUPFAM" id="SSF52058">
    <property type="entry name" value="L domain-like"/>
    <property type="match status" value="2"/>
</dbReference>
<organism evidence="20 21">
    <name type="scientific">Rubus argutus</name>
    <name type="common">Southern blackberry</name>
    <dbReference type="NCBI Taxonomy" id="59490"/>
    <lineage>
        <taxon>Eukaryota</taxon>
        <taxon>Viridiplantae</taxon>
        <taxon>Streptophyta</taxon>
        <taxon>Embryophyta</taxon>
        <taxon>Tracheophyta</taxon>
        <taxon>Spermatophyta</taxon>
        <taxon>Magnoliopsida</taxon>
        <taxon>eudicotyledons</taxon>
        <taxon>Gunneridae</taxon>
        <taxon>Pentapetalae</taxon>
        <taxon>rosids</taxon>
        <taxon>fabids</taxon>
        <taxon>Rosales</taxon>
        <taxon>Rosaceae</taxon>
        <taxon>Rosoideae</taxon>
        <taxon>Rosoideae incertae sedis</taxon>
        <taxon>Rubus</taxon>
    </lineage>
</organism>
<dbReference type="PANTHER" id="PTHR45974:SF283">
    <property type="entry name" value="LEUCINE-RICH REPEAT PROTEIN KINASE FAMILY PROTEIN"/>
    <property type="match status" value="1"/>
</dbReference>
<keyword evidence="16" id="KW-0325">Glycoprotein</keyword>
<dbReference type="Gene3D" id="1.10.510.10">
    <property type="entry name" value="Transferase(Phosphotransferase) domain 1"/>
    <property type="match status" value="1"/>
</dbReference>
<keyword evidence="21" id="KW-1185">Reference proteome</keyword>
<keyword evidence="15 18" id="KW-0472">Membrane</keyword>
<keyword evidence="13 17" id="KW-0067">ATP-binding</keyword>
<evidence type="ECO:0000256" key="12">
    <source>
        <dbReference type="ARBA" id="ARBA00022777"/>
    </source>
</evidence>
<feature type="binding site" evidence="17">
    <location>
        <position position="661"/>
    </location>
    <ligand>
        <name>ATP</name>
        <dbReference type="ChEBI" id="CHEBI:30616"/>
    </ligand>
</feature>
<dbReference type="Pfam" id="PF13855">
    <property type="entry name" value="LRR_8"/>
    <property type="match status" value="2"/>
</dbReference>
<evidence type="ECO:0000256" key="1">
    <source>
        <dbReference type="ARBA" id="ARBA00004162"/>
    </source>
</evidence>
<dbReference type="InterPro" id="IPR000719">
    <property type="entry name" value="Prot_kinase_dom"/>
</dbReference>
<comment type="subcellular location">
    <subcellularLocation>
        <location evidence="1">Cell membrane</location>
        <topology evidence="1">Single-pass membrane protein</topology>
    </subcellularLocation>
</comment>
<evidence type="ECO:0000256" key="15">
    <source>
        <dbReference type="ARBA" id="ARBA00023136"/>
    </source>
</evidence>
<accession>A0AAW1YNB3</accession>
<keyword evidence="5" id="KW-0723">Serine/threonine-protein kinase</keyword>
<keyword evidence="9" id="KW-0732">Signal</keyword>
<keyword evidence="14 18" id="KW-1133">Transmembrane helix</keyword>
<keyword evidence="6" id="KW-0433">Leucine-rich repeat</keyword>
<evidence type="ECO:0000256" key="6">
    <source>
        <dbReference type="ARBA" id="ARBA00022614"/>
    </source>
</evidence>
<sequence length="973" mass="107305">MELHVPNFWAFWSLYLHAITLLLFMNIFHPTTHVKALGNETDQFALLKFKEAIITDSYGFLNSWNDSFHFCHWQGITCGSSIFEIIASLERFHSKSITCPDCGISMNYLTGGIPPSLGNLSSIATLSLSYNNLVGKVPEEMGRSQSLSIFYISSNNLSGTIPPSLFNISSMKAFSLAINKFKGNIPPTIGLNMPSLRQIYLAENKFFGQIPSSFSNTSQLVILDILGNNFLGPVPRIFGNLPDLQTLGLSSNNLGSFSANDLGFITSLINCSKLEKLDLSSNNFGGVLPNSVANLSTQLTNLYFGSNQISGTIPAPLANLNNLIILSLNDNQFTGAIPTSFGKFQKLQALYLLGNRLSGQIPSSIGNLTQLYVLYLSANELAGSIPPSIGNCQNLQQMEISQNRLSGGIPPQLIGLFSLVHVNLSQNSLTGSLPMEVGKLKNINTLDISQNKLSGEIPQIIGDCLSLEYLSLRENIFQGIIPSSLTSLRGLRGLELSGNNLSGQIPQDLQKLPFLLYLNISFNNLEGEVPKEGVFRNTSAISLVGNTKLCGGVSELQLPACPIKVPKQRMMHGFTLKFTISLVVGFSLLFAFLFALVWRRKMEKNRLSAVSTINFLSKVSYQTLYQATDGFSKSTLIGSGGFGSVYKGILDQEENKVVAIKVLNLQQKGASKSFLAECNALRNIRHRNLVKILTCCSSMDHNGNDFKALVFEYMSNGSLEEWLHREKQSRHLNLVQRLKIALDVASALCYLHDDCEPQVIHCDIKPSNVLLDGDMVACVGDFGLARLISTTTNFPQSQSSTVGIKGTIGYVAPEYAVGVEPSRQGDVYSYGILVLQIFTGRRPTDEMFKDSFNIHNFVKMAIPGRLMQIVDPTLLVTLEETTPATTKNEMSYISGYNNEIEAGEENMDYEKLSQTDNYVWKCILSILKIGLSCSEESPRNRMSMEEVHRDLHHIQNAYIGVENCERNQEEAKQ</sequence>
<dbReference type="PROSITE" id="PS00107">
    <property type="entry name" value="PROTEIN_KINASE_ATP"/>
    <property type="match status" value="1"/>
</dbReference>
<evidence type="ECO:0000256" key="9">
    <source>
        <dbReference type="ARBA" id="ARBA00022729"/>
    </source>
</evidence>
<evidence type="ECO:0000256" key="5">
    <source>
        <dbReference type="ARBA" id="ARBA00022527"/>
    </source>
</evidence>
<dbReference type="SMART" id="SM00220">
    <property type="entry name" value="S_TKc"/>
    <property type="match status" value="1"/>
</dbReference>
<keyword evidence="12" id="KW-0418">Kinase</keyword>
<keyword evidence="7" id="KW-0808">Transferase</keyword>
<dbReference type="Pfam" id="PF08263">
    <property type="entry name" value="LRRNT_2"/>
    <property type="match status" value="1"/>
</dbReference>
<gene>
    <name evidence="20" type="ORF">M0R45_005575</name>
</gene>
<reference evidence="20 21" key="1">
    <citation type="journal article" date="2023" name="G3 (Bethesda)">
        <title>A chromosome-length genome assembly and annotation of blackberry (Rubus argutus, cv. 'Hillquist').</title>
        <authorList>
            <person name="Bruna T."/>
            <person name="Aryal R."/>
            <person name="Dudchenko O."/>
            <person name="Sargent D.J."/>
            <person name="Mead D."/>
            <person name="Buti M."/>
            <person name="Cavallini A."/>
            <person name="Hytonen T."/>
            <person name="Andres J."/>
            <person name="Pham M."/>
            <person name="Weisz D."/>
            <person name="Mascagni F."/>
            <person name="Usai G."/>
            <person name="Natali L."/>
            <person name="Bassil N."/>
            <person name="Fernandez G.E."/>
            <person name="Lomsadze A."/>
            <person name="Armour M."/>
            <person name="Olukolu B."/>
            <person name="Poorten T."/>
            <person name="Britton C."/>
            <person name="Davik J."/>
            <person name="Ashrafi H."/>
            <person name="Aiden E.L."/>
            <person name="Borodovsky M."/>
            <person name="Worthington M."/>
        </authorList>
    </citation>
    <scope>NUCLEOTIDE SEQUENCE [LARGE SCALE GENOMIC DNA]</scope>
    <source>
        <strain evidence="20">PI 553951</strain>
    </source>
</reference>
<evidence type="ECO:0000256" key="11">
    <source>
        <dbReference type="ARBA" id="ARBA00022741"/>
    </source>
</evidence>
<protein>
    <recommendedName>
        <fullName evidence="3">non-specific serine/threonine protein kinase</fullName>
        <ecNumber evidence="3">2.7.11.1</ecNumber>
    </recommendedName>
</protein>
<evidence type="ECO:0000256" key="17">
    <source>
        <dbReference type="PROSITE-ProRule" id="PRU10141"/>
    </source>
</evidence>
<proteinExistence type="inferred from homology"/>
<comment type="caution">
    <text evidence="20">The sequence shown here is derived from an EMBL/GenBank/DDBJ whole genome shotgun (WGS) entry which is preliminary data.</text>
</comment>
<dbReference type="Gene3D" id="3.30.200.20">
    <property type="entry name" value="Phosphorylase Kinase, domain 1"/>
    <property type="match status" value="1"/>
</dbReference>
<dbReference type="InterPro" id="IPR017441">
    <property type="entry name" value="Protein_kinase_ATP_BS"/>
</dbReference>
<dbReference type="InterPro" id="IPR032675">
    <property type="entry name" value="LRR_dom_sf"/>
</dbReference>
<dbReference type="PROSITE" id="PS00108">
    <property type="entry name" value="PROTEIN_KINASE_ST"/>
    <property type="match status" value="1"/>
</dbReference>
<feature type="transmembrane region" description="Helical" evidence="18">
    <location>
        <begin position="574"/>
        <end position="598"/>
    </location>
</feature>
<dbReference type="Pfam" id="PF07714">
    <property type="entry name" value="PK_Tyr_Ser-Thr"/>
    <property type="match status" value="1"/>
</dbReference>
<evidence type="ECO:0000256" key="7">
    <source>
        <dbReference type="ARBA" id="ARBA00022679"/>
    </source>
</evidence>
<evidence type="ECO:0000256" key="2">
    <source>
        <dbReference type="ARBA" id="ARBA00008684"/>
    </source>
</evidence>
<feature type="transmembrane region" description="Helical" evidence="18">
    <location>
        <begin position="6"/>
        <end position="28"/>
    </location>
</feature>
<name>A0AAW1YNB3_RUBAR</name>
<comment type="similarity">
    <text evidence="2">Belongs to the protein kinase superfamily. Ser/Thr protein kinase family.</text>
</comment>
<dbReference type="InterPro" id="IPR001245">
    <property type="entry name" value="Ser-Thr/Tyr_kinase_cat_dom"/>
</dbReference>
<evidence type="ECO:0000256" key="8">
    <source>
        <dbReference type="ARBA" id="ARBA00022692"/>
    </source>
</evidence>
<dbReference type="InterPro" id="IPR013210">
    <property type="entry name" value="LRR_N_plant-typ"/>
</dbReference>
<dbReference type="InterPro" id="IPR003591">
    <property type="entry name" value="Leu-rich_rpt_typical-subtyp"/>
</dbReference>
<dbReference type="AlphaFoldDB" id="A0AAW1YNB3"/>
<evidence type="ECO:0000259" key="19">
    <source>
        <dbReference type="PROSITE" id="PS50011"/>
    </source>
</evidence>
<dbReference type="PROSITE" id="PS50011">
    <property type="entry name" value="PROTEIN_KINASE_DOM"/>
    <property type="match status" value="1"/>
</dbReference>
<dbReference type="GO" id="GO:0005886">
    <property type="term" value="C:plasma membrane"/>
    <property type="evidence" value="ECO:0007669"/>
    <property type="project" value="UniProtKB-SubCell"/>
</dbReference>
<evidence type="ECO:0000313" key="21">
    <source>
        <dbReference type="Proteomes" id="UP001457282"/>
    </source>
</evidence>
<feature type="domain" description="Protein kinase" evidence="19">
    <location>
        <begin position="631"/>
        <end position="959"/>
    </location>
</feature>
<dbReference type="PANTHER" id="PTHR45974">
    <property type="entry name" value="RECEPTOR-LIKE PROTEIN 55"/>
    <property type="match status" value="1"/>
</dbReference>
<dbReference type="Proteomes" id="UP001457282">
    <property type="component" value="Unassembled WGS sequence"/>
</dbReference>
<keyword evidence="10" id="KW-0677">Repeat</keyword>
<dbReference type="SUPFAM" id="SSF56112">
    <property type="entry name" value="Protein kinase-like (PK-like)"/>
    <property type="match status" value="1"/>
</dbReference>
<keyword evidence="11 17" id="KW-0547">Nucleotide-binding</keyword>
<dbReference type="EMBL" id="JBEDUW010000001">
    <property type="protein sequence ID" value="KAK9950069.1"/>
    <property type="molecule type" value="Genomic_DNA"/>
</dbReference>
<evidence type="ECO:0000256" key="4">
    <source>
        <dbReference type="ARBA" id="ARBA00022475"/>
    </source>
</evidence>
<evidence type="ECO:0000313" key="20">
    <source>
        <dbReference type="EMBL" id="KAK9950069.1"/>
    </source>
</evidence>
<dbReference type="Gene3D" id="3.80.10.10">
    <property type="entry name" value="Ribonuclease Inhibitor"/>
    <property type="match status" value="3"/>
</dbReference>
<dbReference type="InterPro" id="IPR008271">
    <property type="entry name" value="Ser/Thr_kinase_AS"/>
</dbReference>